<dbReference type="InterPro" id="IPR038765">
    <property type="entry name" value="Papain-like_cys_pep_sf"/>
</dbReference>
<gene>
    <name evidence="3" type="ORF">SAMN06296036_104236</name>
</gene>
<protein>
    <submittedName>
        <fullName evidence="3">Transglutaminase-like superfamily protein</fullName>
    </submittedName>
</protein>
<feature type="transmembrane region" description="Helical" evidence="1">
    <location>
        <begin position="132"/>
        <end position="150"/>
    </location>
</feature>
<proteinExistence type="predicted"/>
<dbReference type="STRING" id="1513793.SAMN06296036_104236"/>
<name>A0A1Y6BM03_9BACT</name>
<dbReference type="InterPro" id="IPR021878">
    <property type="entry name" value="TgpA_N"/>
</dbReference>
<feature type="transmembrane region" description="Helical" evidence="1">
    <location>
        <begin position="35"/>
        <end position="52"/>
    </location>
</feature>
<feature type="transmembrane region" description="Helical" evidence="1">
    <location>
        <begin position="585"/>
        <end position="602"/>
    </location>
</feature>
<feature type="transmembrane region" description="Helical" evidence="1">
    <location>
        <begin position="85"/>
        <end position="102"/>
    </location>
</feature>
<dbReference type="PANTHER" id="PTHR42736">
    <property type="entry name" value="PROTEIN-GLUTAMINE GAMMA-GLUTAMYLTRANSFERASE"/>
    <property type="match status" value="1"/>
</dbReference>
<evidence type="ECO:0000313" key="3">
    <source>
        <dbReference type="EMBL" id="SMF07735.1"/>
    </source>
</evidence>
<evidence type="ECO:0000259" key="2">
    <source>
        <dbReference type="SMART" id="SM00460"/>
    </source>
</evidence>
<evidence type="ECO:0000256" key="1">
    <source>
        <dbReference type="SAM" id="Phobius"/>
    </source>
</evidence>
<feature type="transmembrane region" description="Helical" evidence="1">
    <location>
        <begin position="109"/>
        <end position="126"/>
    </location>
</feature>
<dbReference type="EMBL" id="FWZT01000004">
    <property type="protein sequence ID" value="SMF07735.1"/>
    <property type="molecule type" value="Genomic_DNA"/>
</dbReference>
<dbReference type="Gene3D" id="3.10.620.30">
    <property type="match status" value="1"/>
</dbReference>
<dbReference type="InterPro" id="IPR002931">
    <property type="entry name" value="Transglutaminase-like"/>
</dbReference>
<organism evidence="3 4">
    <name type="scientific">Pseudobacteriovorax antillogorgiicola</name>
    <dbReference type="NCBI Taxonomy" id="1513793"/>
    <lineage>
        <taxon>Bacteria</taxon>
        <taxon>Pseudomonadati</taxon>
        <taxon>Bdellovibrionota</taxon>
        <taxon>Oligoflexia</taxon>
        <taxon>Oligoflexales</taxon>
        <taxon>Pseudobacteriovoracaceae</taxon>
        <taxon>Pseudobacteriovorax</taxon>
    </lineage>
</organism>
<reference evidence="4" key="1">
    <citation type="submission" date="2017-04" db="EMBL/GenBank/DDBJ databases">
        <authorList>
            <person name="Varghese N."/>
            <person name="Submissions S."/>
        </authorList>
    </citation>
    <scope>NUCLEOTIDE SEQUENCE [LARGE SCALE GENOMIC DNA]</scope>
    <source>
        <strain evidence="4">RKEM611</strain>
    </source>
</reference>
<dbReference type="Pfam" id="PF01841">
    <property type="entry name" value="Transglut_core"/>
    <property type="match status" value="1"/>
</dbReference>
<dbReference type="Proteomes" id="UP000192907">
    <property type="component" value="Unassembled WGS sequence"/>
</dbReference>
<dbReference type="InterPro" id="IPR052901">
    <property type="entry name" value="Bact_TGase-like"/>
</dbReference>
<dbReference type="RefSeq" id="WP_132316596.1">
    <property type="nucleotide sequence ID" value="NZ_FWZT01000004.1"/>
</dbReference>
<dbReference type="SMART" id="SM00460">
    <property type="entry name" value="TGc"/>
    <property type="match status" value="1"/>
</dbReference>
<dbReference type="AlphaFoldDB" id="A0A1Y6BM03"/>
<feature type="domain" description="Transglutaminase-like" evidence="2">
    <location>
        <begin position="453"/>
        <end position="524"/>
    </location>
</feature>
<keyword evidence="1" id="KW-1133">Transmembrane helix</keyword>
<keyword evidence="1" id="KW-0812">Transmembrane</keyword>
<evidence type="ECO:0000313" key="4">
    <source>
        <dbReference type="Proteomes" id="UP000192907"/>
    </source>
</evidence>
<sequence>MISGYLTVERYYRTSTWAAALVALAMAFVSDVFAAESKTLLPLLIIASLFSLRKMGSRAWLPFLFLAGWFGIVWSSVQVVLTRDVVLLGDALAFLMVLNLLHLDQRGRYTIVMGGGLLLCFSGLVLEPGVPGYLLFILYLLLSSVSLNSANMFLNSQTFQDRKMRLKREYFVFLARSMPVGIIIAIGVFALFPRINSMAVDLPFNVKQRFKTGYNGEINLGGQGEINQDDSVVLNVTSPRRQWLKDRAMDLYLRGSSLEIFDGVRWQKQTSELRPYNLFQPIFDNKADDRQTSVIMDVVTNPLQTNVIFLPDGRFSLRNISRSVGRLFFNPIDGGLYRESDTPLRYHYRVQVYPKKEPLDLSLSQVTQRVENSKPSKQEKTYEVDQGTLPLLLTVTPNLLQEEYFQRWLKRFSVDSEARLSDVFRSIRNHFRRNYRATLINQFSSKASFRSFIETDRFGHCEFFSTATVMLFRHLGIPSRIATGYRGGDYNEVAEAVMVRQLHAHAWVEYYIPGSGWYIFDPTPPISEHFNRSQLHFVTRYVHAMNFWLSRYLVDYNLLTQRQILGKMRQALPGSFQTPGKKNRQFLYILLLPALVLAFWYSRKLLKERRAARRYPPYLRIFQRYLKRKGSAIEKENYETYKNYCYRIIREGAVSKTMVLRLLDILERDLYGPEHLKDNLGRQIDDFSKLIKGDQ</sequence>
<keyword evidence="4" id="KW-1185">Reference proteome</keyword>
<feature type="transmembrane region" description="Helical" evidence="1">
    <location>
        <begin position="12"/>
        <end position="29"/>
    </location>
</feature>
<dbReference type="PANTHER" id="PTHR42736:SF1">
    <property type="entry name" value="PROTEIN-GLUTAMINE GAMMA-GLUTAMYLTRANSFERASE"/>
    <property type="match status" value="1"/>
</dbReference>
<accession>A0A1Y6BM03</accession>
<dbReference type="Pfam" id="PF11992">
    <property type="entry name" value="TgpA_N"/>
    <property type="match status" value="1"/>
</dbReference>
<feature type="transmembrane region" description="Helical" evidence="1">
    <location>
        <begin position="170"/>
        <end position="192"/>
    </location>
</feature>
<dbReference type="OrthoDB" id="5287387at2"/>
<feature type="transmembrane region" description="Helical" evidence="1">
    <location>
        <begin position="59"/>
        <end position="79"/>
    </location>
</feature>
<dbReference type="SUPFAM" id="SSF54001">
    <property type="entry name" value="Cysteine proteinases"/>
    <property type="match status" value="1"/>
</dbReference>
<keyword evidence="1" id="KW-0472">Membrane</keyword>